<gene>
    <name evidence="2" type="ORF">An14g05230</name>
</gene>
<evidence type="ECO:0000256" key="1">
    <source>
        <dbReference type="SAM" id="MobiDB-lite"/>
    </source>
</evidence>
<proteinExistence type="predicted"/>
<dbReference type="VEuPathDB" id="FungiDB:An14g05230"/>
<dbReference type="AlphaFoldDB" id="A0AAJ8E0N1"/>
<reference evidence="2" key="1">
    <citation type="submission" date="2025-02" db="EMBL/GenBank/DDBJ databases">
        <authorList>
            <consortium name="NCBI Genome Project"/>
        </authorList>
    </citation>
    <scope>NUCLEOTIDE SEQUENCE</scope>
</reference>
<protein>
    <submittedName>
        <fullName evidence="2">Uncharacterized protein</fullName>
    </submittedName>
</protein>
<accession>A0AAJ8E0N1</accession>
<reference evidence="2" key="2">
    <citation type="submission" date="2025-08" db="UniProtKB">
        <authorList>
            <consortium name="RefSeq"/>
        </authorList>
    </citation>
    <scope>IDENTIFICATION</scope>
</reference>
<organism evidence="2">
    <name type="scientific">Aspergillus niger</name>
    <dbReference type="NCBI Taxonomy" id="5061"/>
    <lineage>
        <taxon>Eukaryota</taxon>
        <taxon>Fungi</taxon>
        <taxon>Dikarya</taxon>
        <taxon>Ascomycota</taxon>
        <taxon>Pezizomycotina</taxon>
        <taxon>Eurotiomycetes</taxon>
        <taxon>Eurotiomycetidae</taxon>
        <taxon>Eurotiales</taxon>
        <taxon>Aspergillaceae</taxon>
        <taxon>Aspergillus</taxon>
        <taxon>Aspergillus subgen. Circumdati</taxon>
    </lineage>
</organism>
<dbReference type="GeneID" id="84593020"/>
<evidence type="ECO:0000313" key="2">
    <source>
        <dbReference type="RefSeq" id="XP_059602346.1"/>
    </source>
</evidence>
<name>A0AAJ8E0N1_ASPNG</name>
<feature type="region of interest" description="Disordered" evidence="1">
    <location>
        <begin position="68"/>
        <end position="93"/>
    </location>
</feature>
<dbReference type="KEGG" id="ang:An14g05230"/>
<sequence length="114" mass="12208">MEKAHTTPSGEDRICCTTISTGNGSRSTDREIRCTPRSGCSRRMPGYGSVCTGFPVWQLELPSWGIHDPATGLSEQSGNNFPGEVCGEGERGQGRLQKSKGCIIDMTARSPCAL</sequence>
<dbReference type="RefSeq" id="XP_059602346.1">
    <property type="nucleotide sequence ID" value="XM_059744281.1"/>
</dbReference>